<evidence type="ECO:0000313" key="4">
    <source>
        <dbReference type="Proteomes" id="UP001519460"/>
    </source>
</evidence>
<evidence type="ECO:0000256" key="2">
    <source>
        <dbReference type="SAM" id="MobiDB-lite"/>
    </source>
</evidence>
<feature type="region of interest" description="Disordered" evidence="2">
    <location>
        <begin position="242"/>
        <end position="279"/>
    </location>
</feature>
<keyword evidence="4" id="KW-1185">Reference proteome</keyword>
<feature type="coiled-coil region" evidence="1">
    <location>
        <begin position="66"/>
        <end position="112"/>
    </location>
</feature>
<feature type="compositionally biased region" description="Polar residues" evidence="2">
    <location>
        <begin position="269"/>
        <end position="279"/>
    </location>
</feature>
<evidence type="ECO:0000313" key="3">
    <source>
        <dbReference type="EMBL" id="KAK7508119.1"/>
    </source>
</evidence>
<dbReference type="Gene3D" id="1.20.58.890">
    <property type="match status" value="1"/>
</dbReference>
<dbReference type="EMBL" id="JACVVK020000002">
    <property type="protein sequence ID" value="KAK7508119.1"/>
    <property type="molecule type" value="Genomic_DNA"/>
</dbReference>
<accession>A0ABD0M9I3</accession>
<protein>
    <recommendedName>
        <fullName evidence="5">BAG family molecular chaperone regulator 2</fullName>
    </recommendedName>
</protein>
<organism evidence="3 4">
    <name type="scientific">Batillaria attramentaria</name>
    <dbReference type="NCBI Taxonomy" id="370345"/>
    <lineage>
        <taxon>Eukaryota</taxon>
        <taxon>Metazoa</taxon>
        <taxon>Spiralia</taxon>
        <taxon>Lophotrochozoa</taxon>
        <taxon>Mollusca</taxon>
        <taxon>Gastropoda</taxon>
        <taxon>Caenogastropoda</taxon>
        <taxon>Sorbeoconcha</taxon>
        <taxon>Cerithioidea</taxon>
        <taxon>Batillariidae</taxon>
        <taxon>Batillaria</taxon>
    </lineage>
</organism>
<dbReference type="PANTHER" id="PTHR12334">
    <property type="entry name" value="BAG FAMILY MOLECULAR CHAPERONE REGULATOR 2"/>
    <property type="match status" value="1"/>
</dbReference>
<feature type="compositionally biased region" description="Polar residues" evidence="2">
    <location>
        <begin position="243"/>
        <end position="256"/>
    </location>
</feature>
<dbReference type="AlphaFoldDB" id="A0ABD0M9I3"/>
<comment type="caution">
    <text evidence="3">The sequence shown here is derived from an EMBL/GenBank/DDBJ whole genome shotgun (WGS) entry which is preliminary data.</text>
</comment>
<dbReference type="InterPro" id="IPR037689">
    <property type="entry name" value="BAG2"/>
</dbReference>
<gene>
    <name evidence="3" type="ORF">BaRGS_00000358</name>
</gene>
<proteinExistence type="predicted"/>
<keyword evidence="1" id="KW-0175">Coiled coil</keyword>
<evidence type="ECO:0000256" key="1">
    <source>
        <dbReference type="SAM" id="Coils"/>
    </source>
</evidence>
<dbReference type="PANTHER" id="PTHR12334:SF6">
    <property type="entry name" value="BAG FAMILY MOLECULAR CHAPERONE REGULATOR 2"/>
    <property type="match status" value="1"/>
</dbReference>
<evidence type="ECO:0008006" key="5">
    <source>
        <dbReference type="Google" id="ProtNLM"/>
    </source>
</evidence>
<dbReference type="Proteomes" id="UP001519460">
    <property type="component" value="Unassembled WGS sequence"/>
</dbReference>
<sequence>MASSTADGDEKADSFTLFSFVDEVESRVETLRRQASILVEEQASLLSVLEQLKDQSLSSNISAGDCQELIANMERLKERCRSIEVRVHTVRDEGQIEALEKVNRALEDLETEVVHGGTVASSKRAHSFLNACLPDSVGAIDTRFQSMILGCALDDQKEVRRRLQILVKDFCPQTHSNKPRNSNAHNSQECFATTQAEPEISSESDQQCRDLVEECGANSHIQESVSSESACENDCRVERVQANGDTVQQRSDSPLFSGNDEEPCFEGATTKNTNEYFSD</sequence>
<reference evidence="3 4" key="1">
    <citation type="journal article" date="2023" name="Sci. Data">
        <title>Genome assembly of the Korean intertidal mud-creeper Batillaria attramentaria.</title>
        <authorList>
            <person name="Patra A.K."/>
            <person name="Ho P.T."/>
            <person name="Jun S."/>
            <person name="Lee S.J."/>
            <person name="Kim Y."/>
            <person name="Won Y.J."/>
        </authorList>
    </citation>
    <scope>NUCLEOTIDE SEQUENCE [LARGE SCALE GENOMIC DNA]</scope>
    <source>
        <strain evidence="3">Wonlab-2016</strain>
    </source>
</reference>
<name>A0ABD0M9I3_9CAEN</name>